<dbReference type="AlphaFoldDB" id="A0A1U9Z955"/>
<organism evidence="1 2">
    <name type="scientific">Martelella mediterranea DSM 17316</name>
    <dbReference type="NCBI Taxonomy" id="1122214"/>
    <lineage>
        <taxon>Bacteria</taxon>
        <taxon>Pseudomonadati</taxon>
        <taxon>Pseudomonadota</taxon>
        <taxon>Alphaproteobacteria</taxon>
        <taxon>Hyphomicrobiales</taxon>
        <taxon>Aurantimonadaceae</taxon>
        <taxon>Martelella</taxon>
    </lineage>
</organism>
<geneLocation type="plasmid" evidence="2">
    <name>pmm593</name>
</geneLocation>
<dbReference type="RefSeq" id="WP_169929171.1">
    <property type="nucleotide sequence ID" value="NZ_CP020331.1"/>
</dbReference>
<keyword evidence="2" id="KW-1185">Reference proteome</keyword>
<sequence>MIADGMPMPGDLAECEPAFAACGEREHAAFLCAGVDRDDDLSFICLPG</sequence>
<evidence type="ECO:0000313" key="2">
    <source>
        <dbReference type="Proteomes" id="UP000191135"/>
    </source>
</evidence>
<evidence type="ECO:0000313" key="1">
    <source>
        <dbReference type="EMBL" id="AQZ54170.1"/>
    </source>
</evidence>
<protein>
    <submittedName>
        <fullName evidence="1">Uncharacterized protein</fullName>
    </submittedName>
</protein>
<proteinExistence type="predicted"/>
<dbReference type="EMBL" id="CP020331">
    <property type="protein sequence ID" value="AQZ54170.1"/>
    <property type="molecule type" value="Genomic_DNA"/>
</dbReference>
<keyword evidence="1" id="KW-0614">Plasmid</keyword>
<accession>A0A1U9Z955</accession>
<dbReference type="KEGG" id="mmed:Mame_04878"/>
<reference evidence="1 2" key="1">
    <citation type="submission" date="2017-03" db="EMBL/GenBank/DDBJ databases">
        <title>Foreign affairs: Plasmid Transfer between Roseobacters and Rhizobia.</title>
        <authorList>
            <person name="Bartling P."/>
            <person name="Bunk B."/>
            <person name="Overmann J."/>
            <person name="Brinkmann H."/>
            <person name="Petersen J."/>
        </authorList>
    </citation>
    <scope>NUCLEOTIDE SEQUENCE [LARGE SCALE GENOMIC DNA]</scope>
    <source>
        <strain evidence="1 2">MACL11</strain>
        <plasmid evidence="2">Plasmid pmm593</plasmid>
    </source>
</reference>
<dbReference type="Proteomes" id="UP000191135">
    <property type="component" value="Plasmid pMM593"/>
</dbReference>
<gene>
    <name evidence="1" type="ORF">Mame_04878</name>
</gene>
<name>A0A1U9Z955_9HYPH</name>